<keyword evidence="3" id="KW-0805">Transcription regulation</keyword>
<keyword evidence="4 11" id="KW-0175">Coiled coil</keyword>
<dbReference type="InterPro" id="IPR017970">
    <property type="entry name" value="Homeobox_CS"/>
</dbReference>
<dbReference type="EMBL" id="PSQE01000006">
    <property type="protein sequence ID" value="RHN51757.1"/>
    <property type="molecule type" value="Genomic_DNA"/>
</dbReference>
<dbReference type="InterPro" id="IPR002913">
    <property type="entry name" value="START_lipid-bd_dom"/>
</dbReference>
<dbReference type="PANTHER" id="PTHR45654">
    <property type="entry name" value="HOMEOBOX-LEUCINE ZIPPER PROTEIN MERISTEM L1"/>
    <property type="match status" value="1"/>
</dbReference>
<protein>
    <submittedName>
        <fullName evidence="15">Putative transcription factor &amp; lipid binding HD-SAD family</fullName>
    </submittedName>
</protein>
<feature type="compositionally biased region" description="Acidic residues" evidence="12">
    <location>
        <begin position="49"/>
        <end position="62"/>
    </location>
</feature>
<keyword evidence="6 9" id="KW-0371">Homeobox</keyword>
<dbReference type="InterPro" id="IPR009057">
    <property type="entry name" value="Homeodomain-like_sf"/>
</dbReference>
<feature type="region of interest" description="Disordered" evidence="12">
    <location>
        <begin position="39"/>
        <end position="78"/>
    </location>
</feature>
<feature type="domain" description="START" evidence="14">
    <location>
        <begin position="269"/>
        <end position="505"/>
    </location>
</feature>
<dbReference type="InterPro" id="IPR057993">
    <property type="entry name" value="HD-Zip_IV_C"/>
</dbReference>
<dbReference type="PROSITE" id="PS00027">
    <property type="entry name" value="HOMEOBOX_1"/>
    <property type="match status" value="1"/>
</dbReference>
<dbReference type="GO" id="GO:0008289">
    <property type="term" value="F:lipid binding"/>
    <property type="evidence" value="ECO:0007669"/>
    <property type="project" value="InterPro"/>
</dbReference>
<dbReference type="Pfam" id="PF25797">
    <property type="entry name" value="PDF2_C"/>
    <property type="match status" value="1"/>
</dbReference>
<dbReference type="FunFam" id="1.10.10.60:FF:000229">
    <property type="entry name" value="Homeobox-leucine zipper protein HDG1"/>
    <property type="match status" value="1"/>
</dbReference>
<dbReference type="PROSITE" id="PS50848">
    <property type="entry name" value="START"/>
    <property type="match status" value="1"/>
</dbReference>
<dbReference type="Gene3D" id="1.10.10.60">
    <property type="entry name" value="Homeodomain-like"/>
    <property type="match status" value="1"/>
</dbReference>
<accession>A0A396HLH7</accession>
<dbReference type="GO" id="GO:0003677">
    <property type="term" value="F:DNA binding"/>
    <property type="evidence" value="ECO:0007669"/>
    <property type="project" value="UniProtKB-UniRule"/>
</dbReference>
<comment type="similarity">
    <text evidence="2">Belongs to the HD-ZIP homeobox family. Class IV subfamily.</text>
</comment>
<organism evidence="15">
    <name type="scientific">Medicago truncatula</name>
    <name type="common">Barrel medic</name>
    <name type="synonym">Medicago tribuloides</name>
    <dbReference type="NCBI Taxonomy" id="3880"/>
    <lineage>
        <taxon>Eukaryota</taxon>
        <taxon>Viridiplantae</taxon>
        <taxon>Streptophyta</taxon>
        <taxon>Embryophyta</taxon>
        <taxon>Tracheophyta</taxon>
        <taxon>Spermatophyta</taxon>
        <taxon>Magnoliopsida</taxon>
        <taxon>eudicotyledons</taxon>
        <taxon>Gunneridae</taxon>
        <taxon>Pentapetalae</taxon>
        <taxon>rosids</taxon>
        <taxon>fabids</taxon>
        <taxon>Fabales</taxon>
        <taxon>Fabaceae</taxon>
        <taxon>Papilionoideae</taxon>
        <taxon>50 kb inversion clade</taxon>
        <taxon>NPAAA clade</taxon>
        <taxon>Hologalegina</taxon>
        <taxon>IRL clade</taxon>
        <taxon>Trifolieae</taxon>
        <taxon>Medicago</taxon>
    </lineage>
</organism>
<evidence type="ECO:0000256" key="1">
    <source>
        <dbReference type="ARBA" id="ARBA00004123"/>
    </source>
</evidence>
<evidence type="ECO:0000256" key="10">
    <source>
        <dbReference type="RuleBase" id="RU000682"/>
    </source>
</evidence>
<evidence type="ECO:0000256" key="5">
    <source>
        <dbReference type="ARBA" id="ARBA00023125"/>
    </source>
</evidence>
<keyword evidence="5 9" id="KW-0238">DNA-binding</keyword>
<dbReference type="PROSITE" id="PS50071">
    <property type="entry name" value="HOMEOBOX_2"/>
    <property type="match status" value="1"/>
</dbReference>
<keyword evidence="8 9" id="KW-0539">Nucleus</keyword>
<evidence type="ECO:0000259" key="14">
    <source>
        <dbReference type="PROSITE" id="PS50848"/>
    </source>
</evidence>
<dbReference type="Gramene" id="rna36275">
    <property type="protein sequence ID" value="RHN51757.1"/>
    <property type="gene ID" value="gene36275"/>
</dbReference>
<evidence type="ECO:0000313" key="15">
    <source>
        <dbReference type="EMBL" id="RHN51757.1"/>
    </source>
</evidence>
<dbReference type="PANTHER" id="PTHR45654:SF49">
    <property type="entry name" value="HOMEOBOX LEUCINE ZIPPER PROTEIN"/>
    <property type="match status" value="1"/>
</dbReference>
<feature type="coiled-coil region" evidence="11">
    <location>
        <begin position="121"/>
        <end position="156"/>
    </location>
</feature>
<evidence type="ECO:0000256" key="8">
    <source>
        <dbReference type="ARBA" id="ARBA00023242"/>
    </source>
</evidence>
<feature type="compositionally biased region" description="Basic residues" evidence="12">
    <location>
        <begin position="67"/>
        <end position="77"/>
    </location>
</feature>
<dbReference type="Pfam" id="PF01852">
    <property type="entry name" value="START"/>
    <property type="match status" value="1"/>
</dbReference>
<dbReference type="SUPFAM" id="SSF46689">
    <property type="entry name" value="Homeodomain-like"/>
    <property type="match status" value="1"/>
</dbReference>
<dbReference type="Proteomes" id="UP000265566">
    <property type="component" value="Chromosome 6"/>
</dbReference>
<dbReference type="GO" id="GO:0005634">
    <property type="term" value="C:nucleus"/>
    <property type="evidence" value="ECO:0007669"/>
    <property type="project" value="UniProtKB-SubCell"/>
</dbReference>
<dbReference type="Pfam" id="PF00046">
    <property type="entry name" value="Homeodomain"/>
    <property type="match status" value="1"/>
</dbReference>
<sequence>MKMVSNLSLITNKKMEGNVGMGLIGENFDSGLLGRLRDDDYESRSGSENFDDLSGDDLDVADDQPKSKKKKKYHRHTPQQIQELETFFKECPHPDEKQRTDLSKKLGLANKQVKFWFQNRRTQMKTQLERHENMILRQENERLRAENSLLKDAMSNPTCSNCGGPAIPGQFSPEDHQLRVENARLKEELGRVSTLTHKFFGRPVSAFGSITMPNPNSGFELGMGRNGVVGPSNFNMSLPMGFGMGDGVMGAPALQSGLQSPMGMIGNTAQQERAMLIDLAQAAMDELISMSQPDSPLWIKSLDGVNEVLNYDEYAKVNSLFNDPKQNGFVTEATRQTGLLLINSAGLVETMLDADQWAEMFPCMIAGASTLDVISSGMNGTRSGSLQVMQAEVQLPSPLVPVRQYSFLRFAKQHVGGIWVVVDVSVNVGRNAANGNPYMSCKKLPSGCILEDLPNGFCKITWVDHSQYDESVVHQAYRPLVNSGMAFGAHRWVATLQRQCDSLAVSMSQSDDPTAMTPHGKKSMLKLAQRMSDYFWSGICPSTACKWDILPISNMGDSDLKIMYRQHPDANSSIVLSAATSVWIPLPRQRVFDFLREAQMRGGWDALSNGGPMQEVVHIAKGQALGNSISILSLNNAVNPNGNEGSNLYLQDSWTDSSGSMVVYSPIDSQSLDILISGGDSSVIPLLPSGFSILPDGHSNVNNIVGTSSDGSSGNGEGGDNGGCLLTFGLQMLLNNTPTSKLTMESVESVNAQISVTIQRIKEALGVVA</sequence>
<dbReference type="InterPro" id="IPR001356">
    <property type="entry name" value="HD"/>
</dbReference>
<gene>
    <name evidence="15" type="ORF">MtrunA17_Chr6g0472471</name>
</gene>
<dbReference type="SUPFAM" id="SSF55961">
    <property type="entry name" value="Bet v1-like"/>
    <property type="match status" value="2"/>
</dbReference>
<dbReference type="SMART" id="SM00389">
    <property type="entry name" value="HOX"/>
    <property type="match status" value="1"/>
</dbReference>
<evidence type="ECO:0000259" key="13">
    <source>
        <dbReference type="PROSITE" id="PS50071"/>
    </source>
</evidence>
<dbReference type="CDD" id="cd00086">
    <property type="entry name" value="homeodomain"/>
    <property type="match status" value="1"/>
</dbReference>
<name>A0A396HLH7_MEDTR</name>
<evidence type="ECO:0000256" key="9">
    <source>
        <dbReference type="PROSITE-ProRule" id="PRU00108"/>
    </source>
</evidence>
<evidence type="ECO:0000256" key="4">
    <source>
        <dbReference type="ARBA" id="ARBA00023054"/>
    </source>
</evidence>
<comment type="caution">
    <text evidence="15">The sequence shown here is derived from an EMBL/GenBank/DDBJ whole genome shotgun (WGS) entry which is preliminary data.</text>
</comment>
<reference evidence="15" key="1">
    <citation type="journal article" date="2018" name="Nat. Plants">
        <title>Whole-genome landscape of Medicago truncatula symbiotic genes.</title>
        <authorList>
            <person name="Pecrix Y."/>
            <person name="Gamas P."/>
            <person name="Carrere S."/>
        </authorList>
    </citation>
    <scope>NUCLEOTIDE SEQUENCE</scope>
    <source>
        <tissue evidence="15">Leaves</tissue>
    </source>
</reference>
<evidence type="ECO:0000256" key="2">
    <source>
        <dbReference type="ARBA" id="ARBA00006789"/>
    </source>
</evidence>
<evidence type="ECO:0000256" key="3">
    <source>
        <dbReference type="ARBA" id="ARBA00023015"/>
    </source>
</evidence>
<evidence type="ECO:0000256" key="6">
    <source>
        <dbReference type="ARBA" id="ARBA00023155"/>
    </source>
</evidence>
<comment type="subcellular location">
    <subcellularLocation>
        <location evidence="1 9 10">Nucleus</location>
    </subcellularLocation>
</comment>
<dbReference type="OrthoDB" id="6159439at2759"/>
<dbReference type="CDD" id="cd08875">
    <property type="entry name" value="START_ArGLABRA2_like"/>
    <property type="match status" value="1"/>
</dbReference>
<dbReference type="SMART" id="SM00234">
    <property type="entry name" value="START"/>
    <property type="match status" value="1"/>
</dbReference>
<keyword evidence="7" id="KW-0804">Transcription</keyword>
<dbReference type="GO" id="GO:0000981">
    <property type="term" value="F:DNA-binding transcription factor activity, RNA polymerase II-specific"/>
    <property type="evidence" value="ECO:0007669"/>
    <property type="project" value="InterPro"/>
</dbReference>
<dbReference type="AlphaFoldDB" id="A0A396HLH7"/>
<evidence type="ECO:0000256" key="12">
    <source>
        <dbReference type="SAM" id="MobiDB-lite"/>
    </source>
</evidence>
<dbReference type="InterPro" id="IPR042160">
    <property type="entry name" value="HD-Zip_IV"/>
</dbReference>
<feature type="DNA-binding region" description="Homeobox" evidence="9">
    <location>
        <begin position="69"/>
        <end position="128"/>
    </location>
</feature>
<evidence type="ECO:0000256" key="7">
    <source>
        <dbReference type="ARBA" id="ARBA00023163"/>
    </source>
</evidence>
<evidence type="ECO:0000256" key="11">
    <source>
        <dbReference type="SAM" id="Coils"/>
    </source>
</evidence>
<feature type="domain" description="Homeobox" evidence="13">
    <location>
        <begin position="67"/>
        <end position="127"/>
    </location>
</feature>
<proteinExistence type="inferred from homology"/>